<gene>
    <name evidence="2" type="ORF">SADUNF_Sadunf16G0095800</name>
</gene>
<evidence type="ECO:0000256" key="1">
    <source>
        <dbReference type="SAM" id="MobiDB-lite"/>
    </source>
</evidence>
<reference evidence="2 3" key="1">
    <citation type="submission" date="2020-10" db="EMBL/GenBank/DDBJ databases">
        <title>Plant Genome Project.</title>
        <authorList>
            <person name="Zhang R.-G."/>
        </authorList>
    </citation>
    <scope>NUCLEOTIDE SEQUENCE [LARGE SCALE GENOMIC DNA]</scope>
    <source>
        <strain evidence="2">FAFU-HL-1</strain>
        <tissue evidence="2">Leaf</tissue>
    </source>
</reference>
<dbReference type="EMBL" id="JADGMS010000016">
    <property type="protein sequence ID" value="KAF9665186.1"/>
    <property type="molecule type" value="Genomic_DNA"/>
</dbReference>
<dbReference type="AlphaFoldDB" id="A0A835J9B5"/>
<accession>A0A835J9B5</accession>
<protein>
    <submittedName>
        <fullName evidence="2">Uncharacterized protein</fullName>
    </submittedName>
</protein>
<evidence type="ECO:0000313" key="3">
    <source>
        <dbReference type="Proteomes" id="UP000657918"/>
    </source>
</evidence>
<comment type="caution">
    <text evidence="2">The sequence shown here is derived from an EMBL/GenBank/DDBJ whole genome shotgun (WGS) entry which is preliminary data.</text>
</comment>
<evidence type="ECO:0000313" key="2">
    <source>
        <dbReference type="EMBL" id="KAF9665186.1"/>
    </source>
</evidence>
<feature type="region of interest" description="Disordered" evidence="1">
    <location>
        <begin position="101"/>
        <end position="150"/>
    </location>
</feature>
<dbReference type="Proteomes" id="UP000657918">
    <property type="component" value="Chromosome 16"/>
</dbReference>
<feature type="compositionally biased region" description="Polar residues" evidence="1">
    <location>
        <begin position="117"/>
        <end position="136"/>
    </location>
</feature>
<keyword evidence="3" id="KW-1185">Reference proteome</keyword>
<proteinExistence type="predicted"/>
<name>A0A835J9B5_9ROSI</name>
<feature type="compositionally biased region" description="Basic and acidic residues" evidence="1">
    <location>
        <begin position="137"/>
        <end position="146"/>
    </location>
</feature>
<organism evidence="2 3">
    <name type="scientific">Salix dunnii</name>
    <dbReference type="NCBI Taxonomy" id="1413687"/>
    <lineage>
        <taxon>Eukaryota</taxon>
        <taxon>Viridiplantae</taxon>
        <taxon>Streptophyta</taxon>
        <taxon>Embryophyta</taxon>
        <taxon>Tracheophyta</taxon>
        <taxon>Spermatophyta</taxon>
        <taxon>Magnoliopsida</taxon>
        <taxon>eudicotyledons</taxon>
        <taxon>Gunneridae</taxon>
        <taxon>Pentapetalae</taxon>
        <taxon>rosids</taxon>
        <taxon>fabids</taxon>
        <taxon>Malpighiales</taxon>
        <taxon>Salicaceae</taxon>
        <taxon>Saliceae</taxon>
        <taxon>Salix</taxon>
    </lineage>
</organism>
<sequence>MVFANCWDFLRKVLKTAGFNIIGDVSKMLTHEQKFNIRIGFDFHQNHQIFSNLDERKREIYTTHLFCCSTSDGEWIHALPVILSTVRIPLSLEDSSGSPIINPIPPWGSDIDPRASIRQSGTSGSDEPSRFTSGSSRNDDFESNDRKARKNNYNSPEVSLVLTEDECKEMVEMILFPKTKKIVAANAMTDRTGVLSRLSCL</sequence>